<reference evidence="2" key="1">
    <citation type="submission" date="2021-03" db="EMBL/GenBank/DDBJ databases">
        <authorList>
            <person name="Tagirdzhanova G."/>
        </authorList>
    </citation>
    <scope>NUCLEOTIDE SEQUENCE</scope>
</reference>
<evidence type="ECO:0000256" key="1">
    <source>
        <dbReference type="SAM" id="MobiDB-lite"/>
    </source>
</evidence>
<feature type="compositionally biased region" description="Basic residues" evidence="1">
    <location>
        <begin position="670"/>
        <end position="679"/>
    </location>
</feature>
<protein>
    <recommendedName>
        <fullName evidence="4">PIN domain-containing protein</fullName>
    </recommendedName>
</protein>
<gene>
    <name evidence="2" type="ORF">GOMPHAMPRED_005270</name>
</gene>
<feature type="region of interest" description="Disordered" evidence="1">
    <location>
        <begin position="615"/>
        <end position="679"/>
    </location>
</feature>
<sequence>MESIIYVAEATALIESIHILKQLLYNGTIQLLIPTCTLHIVEEAFKASLVAKDASKQQLQAKPTGGRARKEYPLFDINPRTAWEFIERIKLGKEVIGVTFQQENEDFTQWKNEVEEEVSKGEAPLPPPSSFADALLRKLTVKEDTKEAKAPGKPKLTAKSKDHKSAWKIEKTPILSASGLTNNNKSLLGCILWRVHEAEKNPLQPAKYQLLVNDPKFEELSHRFGLVAVTVDSLKAKCAKALQDNDTRNTKGQLEQEFPEILELSRAFVSGNDIDSNSSDFGFLDLKQTNGELDHHPDYTDPAESNKVKEVVANTSSEKELDLAVPKDESVRPKDEFENEISSQSAISATNGQTHNIPQNIEQTAPSTTLPEKVTNLDEEMKQETQFDSDLESDEEIIVFNPRNRRGSGPLSSRSRPGSSGSFVTKIYKAGVPTSSNLVFPQTPTFIDGQAAVHDVGGERTVPMQPLNPSNMVTPTSTFTIKSPVESKLKAESPVFTPGKPILPSPAGTSASAASLLLSNSNNPLPPTGPRNAGSRHQWGGIVPKSDNHELVRMQKESSHRMIQRQREAIQRQSKVADGNSIPQTPSSPRLIRMEPTDNPTVIDPDAFDRTYIVQPPTSATNVIPRQVIQRRQGRGHHRHSAKDRSKQNGQAAESSVNSTPGPDSSRASTRGRGKLWVP</sequence>
<dbReference type="EMBL" id="CAJPDQ010000031">
    <property type="protein sequence ID" value="CAF9928968.1"/>
    <property type="molecule type" value="Genomic_DNA"/>
</dbReference>
<feature type="compositionally biased region" description="Basic and acidic residues" evidence="1">
    <location>
        <begin position="561"/>
        <end position="570"/>
    </location>
</feature>
<feature type="region of interest" description="Disordered" evidence="1">
    <location>
        <begin position="561"/>
        <end position="600"/>
    </location>
</feature>
<name>A0A8H3FQH9_9LECA</name>
<feature type="compositionally biased region" description="Polar residues" evidence="1">
    <location>
        <begin position="648"/>
        <end position="669"/>
    </location>
</feature>
<feature type="region of interest" description="Disordered" evidence="1">
    <location>
        <begin position="144"/>
        <end position="163"/>
    </location>
</feature>
<feature type="compositionally biased region" description="Basic residues" evidence="1">
    <location>
        <begin position="632"/>
        <end position="642"/>
    </location>
</feature>
<dbReference type="AlphaFoldDB" id="A0A8H3FQH9"/>
<evidence type="ECO:0008006" key="4">
    <source>
        <dbReference type="Google" id="ProtNLM"/>
    </source>
</evidence>
<evidence type="ECO:0000313" key="3">
    <source>
        <dbReference type="Proteomes" id="UP000664169"/>
    </source>
</evidence>
<proteinExistence type="predicted"/>
<accession>A0A8H3FQH9</accession>
<comment type="caution">
    <text evidence="2">The sequence shown here is derived from an EMBL/GenBank/DDBJ whole genome shotgun (WGS) entry which is preliminary data.</text>
</comment>
<dbReference type="OrthoDB" id="5361617at2759"/>
<keyword evidence="3" id="KW-1185">Reference proteome</keyword>
<evidence type="ECO:0000313" key="2">
    <source>
        <dbReference type="EMBL" id="CAF9928968.1"/>
    </source>
</evidence>
<dbReference type="Proteomes" id="UP000664169">
    <property type="component" value="Unassembled WGS sequence"/>
</dbReference>
<feature type="region of interest" description="Disordered" evidence="1">
    <location>
        <begin position="349"/>
        <end position="368"/>
    </location>
</feature>
<feature type="region of interest" description="Disordered" evidence="1">
    <location>
        <begin position="517"/>
        <end position="543"/>
    </location>
</feature>
<organism evidence="2 3">
    <name type="scientific">Gomphillus americanus</name>
    <dbReference type="NCBI Taxonomy" id="1940652"/>
    <lineage>
        <taxon>Eukaryota</taxon>
        <taxon>Fungi</taxon>
        <taxon>Dikarya</taxon>
        <taxon>Ascomycota</taxon>
        <taxon>Pezizomycotina</taxon>
        <taxon>Lecanoromycetes</taxon>
        <taxon>OSLEUM clade</taxon>
        <taxon>Ostropomycetidae</taxon>
        <taxon>Ostropales</taxon>
        <taxon>Graphidaceae</taxon>
        <taxon>Gomphilloideae</taxon>
        <taxon>Gomphillus</taxon>
    </lineage>
</organism>